<feature type="transmembrane region" description="Helical" evidence="4">
    <location>
        <begin position="218"/>
        <end position="239"/>
    </location>
</feature>
<dbReference type="GO" id="GO:0005829">
    <property type="term" value="C:cytosol"/>
    <property type="evidence" value="ECO:0007669"/>
    <property type="project" value="TreeGrafter"/>
</dbReference>
<dbReference type="EMBL" id="CP015136">
    <property type="protein sequence ID" value="AMY08226.1"/>
    <property type="molecule type" value="Genomic_DNA"/>
</dbReference>
<dbReference type="InterPro" id="IPR045076">
    <property type="entry name" value="MutS"/>
</dbReference>
<sequence>MPSPDAVYRARVTQYEAVADAADERSRWHSRARLVVVTIAVAALVVLVRSPLASSAALLGFSVIVFAWLVVRHDRIERRRDAALAMVSLNRHALARRARSWHDLPAPWQPAVPDDHPFAADLDIFGHASLVQVIGPVRTPTGRRSLAEWLLHGGASPLEAIHDRQAAVRELVPALDFRQQLSALARLLPEATGSGGDHELPAAVHWAEARNGLGGRGWVSVMAVVLGVATVTGAIGAYIGVVTGSWWLLTGLLGWVLRWWVHEPLEHAVGGASGEHGLRPWAAVIGHVHAARFASPLLAAARADIDAAPAALRQLEQLVALSDVRHTAWLFVPLHTLTSWDLHVWWLIERWRQRHGADVRRWLEAVGRIDAAGGLAALAFDQPQWTFPLVDPTTGVIEGADVGHPLLADAVRVPNDVQLGPPGRFLLITGSNMSGKSTLLRAIGLNVVLAHAGGPTCTTAFRVPRLTLHTSMRVSDSLELGLSLFMASLVRLQQIVHAARIATADRRVCFLLDEVLQGTNSAERQIAVRTVVDHLLGCEAIGAVTTHDLELARDAGFTAHADSFHLQETLAGSGPTISMTFDYRLRPGPAQAGNALQLLRMLGLAE</sequence>
<dbReference type="SUPFAM" id="SSF48334">
    <property type="entry name" value="DNA repair protein MutS, domain III"/>
    <property type="match status" value="1"/>
</dbReference>
<feature type="transmembrane region" description="Helical" evidence="4">
    <location>
        <begin position="32"/>
        <end position="48"/>
    </location>
</feature>
<evidence type="ECO:0000313" key="6">
    <source>
        <dbReference type="EMBL" id="AMY08226.1"/>
    </source>
</evidence>
<evidence type="ECO:0000259" key="5">
    <source>
        <dbReference type="SMART" id="SM00534"/>
    </source>
</evidence>
<dbReference type="GO" id="GO:0005524">
    <property type="term" value="F:ATP binding"/>
    <property type="evidence" value="ECO:0007669"/>
    <property type="project" value="UniProtKB-KW"/>
</dbReference>
<keyword evidence="1" id="KW-0547">Nucleotide-binding</keyword>
<dbReference type="GO" id="GO:0140664">
    <property type="term" value="F:ATP-dependent DNA damage sensor activity"/>
    <property type="evidence" value="ECO:0007669"/>
    <property type="project" value="InterPro"/>
</dbReference>
<dbReference type="SUPFAM" id="SSF52540">
    <property type="entry name" value="P-loop containing nucleoside triphosphate hydrolases"/>
    <property type="match status" value="1"/>
</dbReference>
<accession>A0A143PIJ5</accession>
<proteinExistence type="predicted"/>
<evidence type="ECO:0000256" key="3">
    <source>
        <dbReference type="ARBA" id="ARBA00023125"/>
    </source>
</evidence>
<name>A0A143PIJ5_LUTPR</name>
<organism evidence="6 7">
    <name type="scientific">Luteitalea pratensis</name>
    <dbReference type="NCBI Taxonomy" id="1855912"/>
    <lineage>
        <taxon>Bacteria</taxon>
        <taxon>Pseudomonadati</taxon>
        <taxon>Acidobacteriota</taxon>
        <taxon>Vicinamibacteria</taxon>
        <taxon>Vicinamibacterales</taxon>
        <taxon>Vicinamibacteraceae</taxon>
        <taxon>Luteitalea</taxon>
    </lineage>
</organism>
<dbReference type="GO" id="GO:0006298">
    <property type="term" value="P:mismatch repair"/>
    <property type="evidence" value="ECO:0007669"/>
    <property type="project" value="InterPro"/>
</dbReference>
<dbReference type="Gene3D" id="1.10.1420.10">
    <property type="match status" value="1"/>
</dbReference>
<dbReference type="InterPro" id="IPR027417">
    <property type="entry name" value="P-loop_NTPase"/>
</dbReference>
<dbReference type="KEGG" id="abac:LuPra_01419"/>
<reference evidence="6 7" key="1">
    <citation type="journal article" date="2016" name="Genome Announc.">
        <title>First Complete Genome Sequence of a Subdivision 6 Acidobacterium Strain.</title>
        <authorList>
            <person name="Huang S."/>
            <person name="Vieira S."/>
            <person name="Bunk B."/>
            <person name="Riedel T."/>
            <person name="Sproer C."/>
            <person name="Overmann J."/>
        </authorList>
    </citation>
    <scope>NUCLEOTIDE SEQUENCE [LARGE SCALE GENOMIC DNA]</scope>
    <source>
        <strain evidence="7">DSM 100886 HEG_-6_39</strain>
    </source>
</reference>
<dbReference type="PATRIC" id="fig|1813736.3.peg.1472"/>
<dbReference type="SMART" id="SM00534">
    <property type="entry name" value="MUTSac"/>
    <property type="match status" value="1"/>
</dbReference>
<dbReference type="Proteomes" id="UP000076079">
    <property type="component" value="Chromosome"/>
</dbReference>
<dbReference type="AlphaFoldDB" id="A0A143PIJ5"/>
<evidence type="ECO:0000256" key="4">
    <source>
        <dbReference type="SAM" id="Phobius"/>
    </source>
</evidence>
<dbReference type="GO" id="GO:0030983">
    <property type="term" value="F:mismatched DNA binding"/>
    <property type="evidence" value="ECO:0007669"/>
    <property type="project" value="InterPro"/>
</dbReference>
<keyword evidence="2" id="KW-0067">ATP-binding</keyword>
<dbReference type="InterPro" id="IPR036187">
    <property type="entry name" value="DNA_mismatch_repair_MutS_sf"/>
</dbReference>
<dbReference type="PANTHER" id="PTHR11361:SF99">
    <property type="entry name" value="DNA MISMATCH REPAIR PROTEIN"/>
    <property type="match status" value="1"/>
</dbReference>
<keyword evidence="3" id="KW-0238">DNA-binding</keyword>
<evidence type="ECO:0000313" key="7">
    <source>
        <dbReference type="Proteomes" id="UP000076079"/>
    </source>
</evidence>
<dbReference type="Gene3D" id="3.40.50.300">
    <property type="entry name" value="P-loop containing nucleotide triphosphate hydrolases"/>
    <property type="match status" value="1"/>
</dbReference>
<evidence type="ECO:0000256" key="1">
    <source>
        <dbReference type="ARBA" id="ARBA00022741"/>
    </source>
</evidence>
<keyword evidence="4" id="KW-1133">Transmembrane helix</keyword>
<keyword evidence="4" id="KW-0472">Membrane</keyword>
<gene>
    <name evidence="6" type="primary">mutS_1</name>
    <name evidence="6" type="ORF">LuPra_01419</name>
</gene>
<reference evidence="7" key="2">
    <citation type="submission" date="2016-04" db="EMBL/GenBank/DDBJ databases">
        <title>First Complete Genome Sequence of a Subdivision 6 Acidobacterium.</title>
        <authorList>
            <person name="Huang S."/>
            <person name="Vieira S."/>
            <person name="Bunk B."/>
            <person name="Riedel T."/>
            <person name="Sproeer C."/>
            <person name="Overmann J."/>
        </authorList>
    </citation>
    <scope>NUCLEOTIDE SEQUENCE [LARGE SCALE GENOMIC DNA]</scope>
    <source>
        <strain evidence="7">DSM 100886 HEG_-6_39</strain>
    </source>
</reference>
<keyword evidence="7" id="KW-1185">Reference proteome</keyword>
<protein>
    <submittedName>
        <fullName evidence="6">DNA mismatch repair protein MutS</fullName>
    </submittedName>
</protein>
<evidence type="ECO:0000256" key="2">
    <source>
        <dbReference type="ARBA" id="ARBA00022840"/>
    </source>
</evidence>
<dbReference type="PANTHER" id="PTHR11361">
    <property type="entry name" value="DNA MISMATCH REPAIR PROTEIN MUTS FAMILY MEMBER"/>
    <property type="match status" value="1"/>
</dbReference>
<feature type="domain" description="DNA mismatch repair proteins mutS family" evidence="5">
    <location>
        <begin position="423"/>
        <end position="606"/>
    </location>
</feature>
<dbReference type="InterPro" id="IPR000432">
    <property type="entry name" value="DNA_mismatch_repair_MutS_C"/>
</dbReference>
<dbReference type="Pfam" id="PF00488">
    <property type="entry name" value="MutS_V"/>
    <property type="match status" value="1"/>
</dbReference>
<dbReference type="STRING" id="1855912.LuPra_01419"/>
<feature type="transmembrane region" description="Helical" evidence="4">
    <location>
        <begin position="54"/>
        <end position="71"/>
    </location>
</feature>
<keyword evidence="4" id="KW-0812">Transmembrane</keyword>